<name>A0A0D8ZWL6_9CYAN</name>
<gene>
    <name evidence="1" type="ORF">UH38_04225</name>
</gene>
<accession>A0A0D8ZWL6</accession>
<organism evidence="1 2">
    <name type="scientific">Aliterella atlantica CENA595</name>
    <dbReference type="NCBI Taxonomy" id="1618023"/>
    <lineage>
        <taxon>Bacteria</taxon>
        <taxon>Bacillati</taxon>
        <taxon>Cyanobacteriota</taxon>
        <taxon>Cyanophyceae</taxon>
        <taxon>Chroococcidiopsidales</taxon>
        <taxon>Aliterellaceae</taxon>
        <taxon>Aliterella</taxon>
    </lineage>
</organism>
<evidence type="ECO:0000313" key="2">
    <source>
        <dbReference type="Proteomes" id="UP000032452"/>
    </source>
</evidence>
<evidence type="ECO:0000313" key="1">
    <source>
        <dbReference type="EMBL" id="KJH72772.1"/>
    </source>
</evidence>
<dbReference type="AlphaFoldDB" id="A0A0D8ZWL6"/>
<dbReference type="OrthoDB" id="419832at2"/>
<keyword evidence="2" id="KW-1185">Reference proteome</keyword>
<sequence length="234" mass="27148">MGDANSFMPLEMMIAPQHPLATNLELLLPDIQHSSLAEIIAIQKRDRIPGIVKRIIPWDTSTSWEYWWCIPDRILLPEDVELLQSDLPRVTSILAKLVWLWGGRCIDANTKQASELKLVHDWQEILKFVQNTNLKPDIFDIDFLPLTVKEDSEQPQYIAVEPPHWHIEFFQLQAVGDTYQLQQHENLCSCQVWTGKPFLRHLDTAEATIRYDMWISQPLDMTSPPWRSLSIVGL</sequence>
<dbReference type="RefSeq" id="WP_045053385.1">
    <property type="nucleotide sequence ID" value="NZ_CAWMDP010000011.1"/>
</dbReference>
<comment type="caution">
    <text evidence="1">The sequence shown here is derived from an EMBL/GenBank/DDBJ whole genome shotgun (WGS) entry which is preliminary data.</text>
</comment>
<reference evidence="1 2" key="1">
    <citation type="submission" date="2015-02" db="EMBL/GenBank/DDBJ databases">
        <title>Draft genome of a novel marine cyanobacterium (Chroococcales) isolated from South Atlantic Ocean.</title>
        <authorList>
            <person name="Rigonato J."/>
            <person name="Alvarenga D.O."/>
            <person name="Branco L.H."/>
            <person name="Varani A.M."/>
            <person name="Brandini F.P."/>
            <person name="Fiore M.F."/>
        </authorList>
    </citation>
    <scope>NUCLEOTIDE SEQUENCE [LARGE SCALE GENOMIC DNA]</scope>
    <source>
        <strain evidence="1 2">CENA595</strain>
    </source>
</reference>
<proteinExistence type="predicted"/>
<dbReference type="Proteomes" id="UP000032452">
    <property type="component" value="Unassembled WGS sequence"/>
</dbReference>
<protein>
    <submittedName>
        <fullName evidence="1">Uncharacterized protein</fullName>
    </submittedName>
</protein>
<dbReference type="EMBL" id="JYON01000003">
    <property type="protein sequence ID" value="KJH72772.1"/>
    <property type="molecule type" value="Genomic_DNA"/>
</dbReference>
<dbReference type="PATRIC" id="fig|1618023.3.peg.712"/>